<proteinExistence type="predicted"/>
<feature type="compositionally biased region" description="Low complexity" evidence="1">
    <location>
        <begin position="1"/>
        <end position="32"/>
    </location>
</feature>
<organism evidence="2 3">
    <name type="scientific">Panicum virgatum</name>
    <name type="common">Blackwell switchgrass</name>
    <dbReference type="NCBI Taxonomy" id="38727"/>
    <lineage>
        <taxon>Eukaryota</taxon>
        <taxon>Viridiplantae</taxon>
        <taxon>Streptophyta</taxon>
        <taxon>Embryophyta</taxon>
        <taxon>Tracheophyta</taxon>
        <taxon>Spermatophyta</taxon>
        <taxon>Magnoliopsida</taxon>
        <taxon>Liliopsida</taxon>
        <taxon>Poales</taxon>
        <taxon>Poaceae</taxon>
        <taxon>PACMAD clade</taxon>
        <taxon>Panicoideae</taxon>
        <taxon>Panicodae</taxon>
        <taxon>Paniceae</taxon>
        <taxon>Panicinae</taxon>
        <taxon>Panicum</taxon>
        <taxon>Panicum sect. Hiantes</taxon>
    </lineage>
</organism>
<feature type="compositionally biased region" description="Pro residues" evidence="1">
    <location>
        <begin position="78"/>
        <end position="87"/>
    </location>
</feature>
<evidence type="ECO:0000256" key="1">
    <source>
        <dbReference type="SAM" id="MobiDB-lite"/>
    </source>
</evidence>
<evidence type="ECO:0000313" key="2">
    <source>
        <dbReference type="EMBL" id="KAG2558717.1"/>
    </source>
</evidence>
<name>A0A8T0P918_PANVG</name>
<dbReference type="EMBL" id="CM029052">
    <property type="protein sequence ID" value="KAG2558717.1"/>
    <property type="molecule type" value="Genomic_DNA"/>
</dbReference>
<protein>
    <submittedName>
        <fullName evidence="2">Uncharacterized protein</fullName>
    </submittedName>
</protein>
<reference evidence="2" key="1">
    <citation type="submission" date="2020-05" db="EMBL/GenBank/DDBJ databases">
        <title>WGS assembly of Panicum virgatum.</title>
        <authorList>
            <person name="Lovell J.T."/>
            <person name="Jenkins J."/>
            <person name="Shu S."/>
            <person name="Juenger T.E."/>
            <person name="Schmutz J."/>
        </authorList>
    </citation>
    <scope>NUCLEOTIDE SEQUENCE</scope>
    <source>
        <strain evidence="2">AP13</strain>
    </source>
</reference>
<feature type="compositionally biased region" description="Basic residues" evidence="1">
    <location>
        <begin position="57"/>
        <end position="76"/>
    </location>
</feature>
<dbReference type="Proteomes" id="UP000823388">
    <property type="component" value="Chromosome 8N"/>
</dbReference>
<evidence type="ECO:0000313" key="3">
    <source>
        <dbReference type="Proteomes" id="UP000823388"/>
    </source>
</evidence>
<feature type="region of interest" description="Disordered" evidence="1">
    <location>
        <begin position="1"/>
        <end position="90"/>
    </location>
</feature>
<keyword evidence="3" id="KW-1185">Reference proteome</keyword>
<accession>A0A8T0P918</accession>
<gene>
    <name evidence="2" type="ORF">PVAP13_8NG345916</name>
</gene>
<sequence length="142" mass="15047">MDRGSSCSPAPSTTAAAARPPSPSPSATSYAPDHPRQHGPALDVRSSRSPAPFATATKKKAASPAPSKKKVAKKKAIPPVPSATLPPPKRELVEQKEVRDAALEVTEAMEIPQEDGDEPLTLAGRLRRVPGAFERFVSHITR</sequence>
<dbReference type="AlphaFoldDB" id="A0A8T0P918"/>
<comment type="caution">
    <text evidence="2">The sequence shown here is derived from an EMBL/GenBank/DDBJ whole genome shotgun (WGS) entry which is preliminary data.</text>
</comment>